<evidence type="ECO:0000313" key="3">
    <source>
        <dbReference type="Proteomes" id="UP000271241"/>
    </source>
</evidence>
<keyword evidence="3" id="KW-1185">Reference proteome</keyword>
<dbReference type="OrthoDB" id="5584001at2759"/>
<evidence type="ECO:0000313" key="2">
    <source>
        <dbReference type="EMBL" id="RKP06815.1"/>
    </source>
</evidence>
<feature type="compositionally biased region" description="Low complexity" evidence="1">
    <location>
        <begin position="1323"/>
        <end position="1334"/>
    </location>
</feature>
<dbReference type="STRING" id="78915.A0A4P9XLU7"/>
<reference evidence="3" key="1">
    <citation type="journal article" date="2018" name="Nat. Microbiol.">
        <title>Leveraging single-cell genomics to expand the fungal tree of life.</title>
        <authorList>
            <person name="Ahrendt S.R."/>
            <person name="Quandt C.A."/>
            <person name="Ciobanu D."/>
            <person name="Clum A."/>
            <person name="Salamov A."/>
            <person name="Andreopoulos B."/>
            <person name="Cheng J.F."/>
            <person name="Woyke T."/>
            <person name="Pelin A."/>
            <person name="Henrissat B."/>
            <person name="Reynolds N.K."/>
            <person name="Benny G.L."/>
            <person name="Smith M.E."/>
            <person name="James T.Y."/>
            <person name="Grigoriev I.V."/>
        </authorList>
    </citation>
    <scope>NUCLEOTIDE SEQUENCE [LARGE SCALE GENOMIC DNA]</scope>
    <source>
        <strain evidence="3">RSA 1356</strain>
    </source>
</reference>
<dbReference type="Proteomes" id="UP000271241">
    <property type="component" value="Unassembled WGS sequence"/>
</dbReference>
<protein>
    <submittedName>
        <fullName evidence="2">Uncharacterized protein</fullName>
    </submittedName>
</protein>
<feature type="region of interest" description="Disordered" evidence="1">
    <location>
        <begin position="1323"/>
        <end position="1343"/>
    </location>
</feature>
<sequence>MTVATAVDATWRLAQLNWLKRTESAALDDGTIAALRTLADSHATAFFRPLLACAAADKADRLAQDLGQLLHLADVFGGKYMLLERLELTTLSKTERAKTAALLLQLEQRLSLVLAAREASQCPVPLSLFLLLMHMLAEIRLFVRITPHSRPNWIDLLLRRLERKSTVADHELVSWDTMRRRLADTYAQLSSTGLSNLEDATTRNATLIQRARLWASTTAPPSHSRYALLSHWSDAMRSRIALLAELPHEPRSIYLRAIMYTWMALSDSERDSVMRAAWSARPYMVGERARVFHSLAAQAPLQFQETFGQYGSHVPWDGRTDADKLGWLQVLTISMADRFRVRLDRLVSSELRRRTSNMQPPAMPFCATDIDTNDKAESGLKVASLEVKLTQMSLSDNERTLQERRQRQIARVLLQPPATMDGQERGVRQRSRLLTSQDQIHVQLLQLAHSSAAMVTQSALALLSMYECDEPGLLWRMPQALISAGSQSEKQTGLHHLREHIALASDVAPGSTYSIVNFLAGMAKHYYREVPEQLDIVLVEVLPLLAAVMPHTGGLSARDLRKNKVEAIVTRSAAFWPASDDHKMQSGIRLPLDAPTRERLQCITALRVAQAQLLTKLVQQSPQDALDLTRLISDFVPEFPEIAPESQGKRTVFNRASHIREDGTRETANARDVESGEYEADRAELRRLIELRARAWLHFLAMMIEQVDEHRVSAEHVVSIAAGLDCLLYRCRDDTDMLQQILSAYVRLNFRFHAILAQAHGERIILPALFDAYTALHPQPETAMIEATWCTLYETSPDAFLFAALWDLAPMIVEAGDGERGASYRASLLHKLLLVTDARTDEIAAQNWRPRRFSESVRRPSMTTERTSATMLRPSISVPLPSSPPGAMSLSIAQSILAPAGASNTFADRMVSETLKLLVTIVAYDPGSQGSEHFIRLFRLLLPHCLDNDVLSSCMDALSGVFKEFVKSSKYRLGTTVARGASGDGAEDMRRTQNDRIAIRREYVALMSAYAAGAGQLTWRQAKSMCVVMRATLKDLAAIKRSHDTDWVGDALQVLARLPDRTLAGRALETLLRHLAPIFAKLAPCARYSGLLDGVARALGEHGYGRQDNIRETVLERYVGPLLERMARRPPTREQLVSTGMLLAALLLHGDADVAPVFESVRPALRCRLLPFISTNLAQLTLAQAQSTPKHSRLGQAATASGTRTAKHSIPDTTKILSLWHYPLQWIDASYSALCALQSERNVRRTVQLGPSAKRVSNLSLGDAIIDDRSLHAMVAQLALALRAALIVLRDAIVNARPQIRAWLARLVRGLLAFLGGSLVAPQQPSAPPVSDVVSGGGSGRRVRTANPATVTAFSLWMLCDQLIADRVLLQPCMQMIRHALQAVLDADWWRPTGAEVCLSASTDASLPLTSGNLADRLHSATDQALATVYTYLATGQRPAGVYNAKVALQRVCAHLEDAQLAGC</sequence>
<gene>
    <name evidence="2" type="ORF">THASP1DRAFT_31375</name>
</gene>
<proteinExistence type="predicted"/>
<name>A0A4P9XLU7_9FUNG</name>
<evidence type="ECO:0000256" key="1">
    <source>
        <dbReference type="SAM" id="MobiDB-lite"/>
    </source>
</evidence>
<dbReference type="EMBL" id="KZ992813">
    <property type="protein sequence ID" value="RKP06815.1"/>
    <property type="molecule type" value="Genomic_DNA"/>
</dbReference>
<accession>A0A4P9XLU7</accession>
<organism evidence="2 3">
    <name type="scientific">Thamnocephalis sphaerospora</name>
    <dbReference type="NCBI Taxonomy" id="78915"/>
    <lineage>
        <taxon>Eukaryota</taxon>
        <taxon>Fungi</taxon>
        <taxon>Fungi incertae sedis</taxon>
        <taxon>Zoopagomycota</taxon>
        <taxon>Zoopagomycotina</taxon>
        <taxon>Zoopagomycetes</taxon>
        <taxon>Zoopagales</taxon>
        <taxon>Sigmoideomycetaceae</taxon>
        <taxon>Thamnocephalis</taxon>
    </lineage>
</organism>